<dbReference type="Pfam" id="PF11901">
    <property type="entry name" value="DM9"/>
    <property type="match status" value="1"/>
</dbReference>
<dbReference type="PANTHER" id="PTHR31649:SF1">
    <property type="entry name" value="FARNESOIC ACID O-METHYL TRANSFERASE DOMAIN-CONTAINING PROTEIN"/>
    <property type="match status" value="1"/>
</dbReference>
<dbReference type="AlphaFoldDB" id="A0A9P0GGX0"/>
<dbReference type="SMART" id="SM00696">
    <property type="entry name" value="DM9"/>
    <property type="match status" value="2"/>
</dbReference>
<proteinExistence type="predicted"/>
<dbReference type="PANTHER" id="PTHR31649">
    <property type="entry name" value="AGAP009604-PA"/>
    <property type="match status" value="1"/>
</dbReference>
<dbReference type="EMBL" id="OV651816">
    <property type="protein sequence ID" value="CAH1109340.1"/>
    <property type="molecule type" value="Genomic_DNA"/>
</dbReference>
<gene>
    <name evidence="2" type="ORF">PSYICH_LOCUS9939</name>
</gene>
<accession>A0A9P0GGX0</accession>
<dbReference type="OrthoDB" id="1925699at2759"/>
<dbReference type="InterPro" id="IPR006616">
    <property type="entry name" value="DM9_repeat"/>
</dbReference>
<protein>
    <submittedName>
        <fullName evidence="2">Uncharacterized protein</fullName>
    </submittedName>
</protein>
<evidence type="ECO:0000313" key="3">
    <source>
        <dbReference type="Proteomes" id="UP001153636"/>
    </source>
</evidence>
<keyword evidence="3" id="KW-1185">Reference proteome</keyword>
<evidence type="ECO:0000256" key="1">
    <source>
        <dbReference type="SAM" id="MobiDB-lite"/>
    </source>
</evidence>
<organism evidence="2 3">
    <name type="scientific">Psylliodes chrysocephalus</name>
    <dbReference type="NCBI Taxonomy" id="3402493"/>
    <lineage>
        <taxon>Eukaryota</taxon>
        <taxon>Metazoa</taxon>
        <taxon>Ecdysozoa</taxon>
        <taxon>Arthropoda</taxon>
        <taxon>Hexapoda</taxon>
        <taxon>Insecta</taxon>
        <taxon>Pterygota</taxon>
        <taxon>Neoptera</taxon>
        <taxon>Endopterygota</taxon>
        <taxon>Coleoptera</taxon>
        <taxon>Polyphaga</taxon>
        <taxon>Cucujiformia</taxon>
        <taxon>Chrysomeloidea</taxon>
        <taxon>Chrysomelidae</taxon>
        <taxon>Galerucinae</taxon>
        <taxon>Alticini</taxon>
        <taxon>Psylliodes</taxon>
    </lineage>
</organism>
<evidence type="ECO:0000313" key="2">
    <source>
        <dbReference type="EMBL" id="CAH1109340.1"/>
    </source>
</evidence>
<name>A0A9P0GGX0_9CUCU</name>
<sequence length="248" mass="27632">MNNARGQKPYKSPFGFKIEPSNCATCRHNLSYPQHQRPQCPHHPPVEIHHHHHYTPPSAPPSSNYPAAGSYYPPAGGHYPPPVNNYPPGGYYPSPPSYPGFVKSYSWVDSSLGHALPHTAVRGGTDVDGQPMYVGRAHHERDLIPAKIIPGRRCCYVSYNGKEHAKSTYQVLCDARAEWVPDQGGRVHPDAIEGGRTDNGETLYIGRVIHKNSMTIGKIHPSHRTCYIPFDGAEVGYQNYEVLISRKY</sequence>
<dbReference type="Proteomes" id="UP001153636">
    <property type="component" value="Chromosome 4"/>
</dbReference>
<reference evidence="2" key="1">
    <citation type="submission" date="2022-01" db="EMBL/GenBank/DDBJ databases">
        <authorList>
            <person name="King R."/>
        </authorList>
    </citation>
    <scope>NUCLEOTIDE SEQUENCE</scope>
</reference>
<feature type="region of interest" description="Disordered" evidence="1">
    <location>
        <begin position="34"/>
        <end position="66"/>
    </location>
</feature>